<dbReference type="AlphaFoldDB" id="A0A1Y0VPE9"/>
<proteinExistence type="predicted"/>
<keyword evidence="3 5" id="KW-1133">Transmembrane helix</keyword>
<accession>A0A1Y0VPE9</accession>
<reference evidence="6 7" key="1">
    <citation type="submission" date="2017-05" db="EMBL/GenBank/DDBJ databases">
        <title>Genome sequence of Pediococcus pentosaceus strain SRCM100892.</title>
        <authorList>
            <person name="Cho S.H."/>
        </authorList>
    </citation>
    <scope>NUCLEOTIDE SEQUENCE [LARGE SCALE GENOMIC DNA]</scope>
    <source>
        <strain evidence="6 7">SRCM100892</strain>
    </source>
</reference>
<evidence type="ECO:0000256" key="3">
    <source>
        <dbReference type="ARBA" id="ARBA00022989"/>
    </source>
</evidence>
<evidence type="ECO:0000256" key="5">
    <source>
        <dbReference type="SAM" id="Phobius"/>
    </source>
</evidence>
<evidence type="ECO:0000256" key="1">
    <source>
        <dbReference type="ARBA" id="ARBA00004141"/>
    </source>
</evidence>
<keyword evidence="2 5" id="KW-0812">Transmembrane</keyword>
<dbReference type="Pfam" id="PF04172">
    <property type="entry name" value="LrgB"/>
    <property type="match status" value="1"/>
</dbReference>
<sequence>MGGFISLFGIHMVSKLFGLSKVSIAAMLPQAATTAVAMPIAKSIGGDPAVTAMVCIINAVIIYALAEFLIKFSSLKKFQKWG</sequence>
<dbReference type="EMBL" id="CP021474">
    <property type="protein sequence ID" value="ARW20041.1"/>
    <property type="molecule type" value="Genomic_DNA"/>
</dbReference>
<evidence type="ECO:0000313" key="6">
    <source>
        <dbReference type="EMBL" id="ARW20041.1"/>
    </source>
</evidence>
<dbReference type="Proteomes" id="UP000196118">
    <property type="component" value="Chromosome"/>
</dbReference>
<dbReference type="InterPro" id="IPR007300">
    <property type="entry name" value="CidB/LrgB"/>
</dbReference>
<evidence type="ECO:0000256" key="2">
    <source>
        <dbReference type="ARBA" id="ARBA00022692"/>
    </source>
</evidence>
<name>A0A1Y0VPE9_PEDPE</name>
<feature type="transmembrane region" description="Helical" evidence="5">
    <location>
        <begin position="49"/>
        <end position="70"/>
    </location>
</feature>
<gene>
    <name evidence="6" type="ORF">S100892_01470</name>
</gene>
<organism evidence="6 7">
    <name type="scientific">Pediococcus pentosaceus</name>
    <dbReference type="NCBI Taxonomy" id="1255"/>
    <lineage>
        <taxon>Bacteria</taxon>
        <taxon>Bacillati</taxon>
        <taxon>Bacillota</taxon>
        <taxon>Bacilli</taxon>
        <taxon>Lactobacillales</taxon>
        <taxon>Lactobacillaceae</taxon>
        <taxon>Pediococcus</taxon>
    </lineage>
</organism>
<dbReference type="GO" id="GO:0016020">
    <property type="term" value="C:membrane"/>
    <property type="evidence" value="ECO:0007669"/>
    <property type="project" value="UniProtKB-SubCell"/>
</dbReference>
<protein>
    <submittedName>
        <fullName evidence="6">Antiholin-like protein LrgB</fullName>
    </submittedName>
</protein>
<evidence type="ECO:0000256" key="4">
    <source>
        <dbReference type="ARBA" id="ARBA00023136"/>
    </source>
</evidence>
<keyword evidence="4 5" id="KW-0472">Membrane</keyword>
<comment type="subcellular location">
    <subcellularLocation>
        <location evidence="1">Membrane</location>
        <topology evidence="1">Multi-pass membrane protein</topology>
    </subcellularLocation>
</comment>
<evidence type="ECO:0000313" key="7">
    <source>
        <dbReference type="Proteomes" id="UP000196118"/>
    </source>
</evidence>